<evidence type="ECO:0000256" key="6">
    <source>
        <dbReference type="ARBA" id="ARBA00023136"/>
    </source>
</evidence>
<evidence type="ECO:0000256" key="9">
    <source>
        <dbReference type="RuleBase" id="RU000688"/>
    </source>
</evidence>
<reference evidence="12 13" key="1">
    <citation type="submission" date="2022-05" db="EMBL/GenBank/DDBJ databases">
        <authorList>
            <consortium name="Genoscope - CEA"/>
            <person name="William W."/>
        </authorList>
    </citation>
    <scope>NUCLEOTIDE SEQUENCE [LARGE SCALE GENOMIC DNA]</scope>
</reference>
<dbReference type="PANTHER" id="PTHR45698:SF1">
    <property type="entry name" value="TRACE AMINE-ASSOCIATED RECEPTOR 13C-LIKE"/>
    <property type="match status" value="1"/>
</dbReference>
<evidence type="ECO:0000256" key="10">
    <source>
        <dbReference type="SAM" id="Phobius"/>
    </source>
</evidence>
<dbReference type="Gene3D" id="1.20.1070.10">
    <property type="entry name" value="Rhodopsin 7-helix transmembrane proteins"/>
    <property type="match status" value="1"/>
</dbReference>
<comment type="similarity">
    <text evidence="2 9">Belongs to the G-protein coupled receptor 1 family.</text>
</comment>
<feature type="transmembrane region" description="Helical" evidence="10">
    <location>
        <begin position="180"/>
        <end position="201"/>
    </location>
</feature>
<accession>A0AAU9VJG7</accession>
<evidence type="ECO:0000256" key="4">
    <source>
        <dbReference type="ARBA" id="ARBA00022989"/>
    </source>
</evidence>
<evidence type="ECO:0000259" key="11">
    <source>
        <dbReference type="PROSITE" id="PS50262"/>
    </source>
</evidence>
<dbReference type="GO" id="GO:0016020">
    <property type="term" value="C:membrane"/>
    <property type="evidence" value="ECO:0007669"/>
    <property type="project" value="UniProtKB-SubCell"/>
</dbReference>
<sequence>MSASVVITLVLFALVVVNITGNSLVCAIIRKHRDMRTPINYLILNLAMADALYATLIIPMYIFRFNLSHPTGLAGDVLCVMLTNGSFAWVAAIAAICTLLAIAIERYYAVVYPLGNKWKCSISAVKVKGFNVLFHFLAFQKIIAGSWVFGLVFNIPLIMINKLRNNFCAGIWPKEWMGKAFGVYSNVVVFGSLFGMFVLYFRVVHTLWFKSSGVRQVNQEQSVSSVKNVLHMTYGLAVKARKRFTLMVVIISVIFAICWSANQVPYTMFLYANYKPSVVEIGISNVMVLFNTAVNPFVYALFNQNFRRKMKAMVACGKNNRVGQEQHLKTLNRQSFQPVRHPCQSSN</sequence>
<dbReference type="InterPro" id="IPR000276">
    <property type="entry name" value="GPCR_Rhodpsn"/>
</dbReference>
<dbReference type="InterPro" id="IPR017452">
    <property type="entry name" value="GPCR_Rhodpsn_7TM"/>
</dbReference>
<feature type="transmembrane region" description="Helical" evidence="10">
    <location>
        <begin position="41"/>
        <end position="63"/>
    </location>
</feature>
<evidence type="ECO:0000256" key="3">
    <source>
        <dbReference type="ARBA" id="ARBA00022692"/>
    </source>
</evidence>
<evidence type="ECO:0000256" key="5">
    <source>
        <dbReference type="ARBA" id="ARBA00023040"/>
    </source>
</evidence>
<comment type="caution">
    <text evidence="12">The sequence shown here is derived from an EMBL/GenBank/DDBJ whole genome shotgun (WGS) entry which is preliminary data.</text>
</comment>
<organism evidence="12 13">
    <name type="scientific">Pocillopora meandrina</name>
    <dbReference type="NCBI Taxonomy" id="46732"/>
    <lineage>
        <taxon>Eukaryota</taxon>
        <taxon>Metazoa</taxon>
        <taxon>Cnidaria</taxon>
        <taxon>Anthozoa</taxon>
        <taxon>Hexacorallia</taxon>
        <taxon>Scleractinia</taxon>
        <taxon>Astrocoeniina</taxon>
        <taxon>Pocilloporidae</taxon>
        <taxon>Pocillopora</taxon>
    </lineage>
</organism>
<evidence type="ECO:0000256" key="8">
    <source>
        <dbReference type="ARBA" id="ARBA00023224"/>
    </source>
</evidence>
<keyword evidence="6 10" id="KW-0472">Membrane</keyword>
<keyword evidence="8 9" id="KW-0807">Transducer</keyword>
<dbReference type="InterPro" id="IPR000611">
    <property type="entry name" value="NPY_rcpt"/>
</dbReference>
<feature type="transmembrane region" description="Helical" evidence="10">
    <location>
        <begin position="6"/>
        <end position="29"/>
    </location>
</feature>
<gene>
    <name evidence="12" type="ORF">PMEA_00000504</name>
</gene>
<dbReference type="PRINTS" id="PR01012">
    <property type="entry name" value="NRPEPTIDEYR"/>
</dbReference>
<dbReference type="Pfam" id="PF00001">
    <property type="entry name" value="7tm_1"/>
    <property type="match status" value="1"/>
</dbReference>
<keyword evidence="5 9" id="KW-0297">G-protein coupled receptor</keyword>
<dbReference type="AlphaFoldDB" id="A0AAU9VJG7"/>
<evidence type="ECO:0000256" key="1">
    <source>
        <dbReference type="ARBA" id="ARBA00004141"/>
    </source>
</evidence>
<dbReference type="GO" id="GO:0004983">
    <property type="term" value="F:neuropeptide Y receptor activity"/>
    <property type="evidence" value="ECO:0007669"/>
    <property type="project" value="InterPro"/>
</dbReference>
<proteinExistence type="inferred from homology"/>
<dbReference type="PANTHER" id="PTHR45698">
    <property type="entry name" value="TRACE AMINE-ASSOCIATED RECEPTOR 19N-RELATED"/>
    <property type="match status" value="1"/>
</dbReference>
<dbReference type="CDD" id="cd00637">
    <property type="entry name" value="7tm_classA_rhodopsin-like"/>
    <property type="match status" value="1"/>
</dbReference>
<evidence type="ECO:0000256" key="2">
    <source>
        <dbReference type="ARBA" id="ARBA00010663"/>
    </source>
</evidence>
<dbReference type="Proteomes" id="UP001159428">
    <property type="component" value="Unassembled WGS sequence"/>
</dbReference>
<evidence type="ECO:0000313" key="13">
    <source>
        <dbReference type="Proteomes" id="UP001159428"/>
    </source>
</evidence>
<feature type="transmembrane region" description="Helical" evidence="10">
    <location>
        <begin position="244"/>
        <end position="262"/>
    </location>
</feature>
<feature type="transmembrane region" description="Helical" evidence="10">
    <location>
        <begin position="130"/>
        <end position="160"/>
    </location>
</feature>
<protein>
    <recommendedName>
        <fullName evidence="11">G-protein coupled receptors family 1 profile domain-containing protein</fullName>
    </recommendedName>
</protein>
<feature type="domain" description="G-protein coupled receptors family 1 profile" evidence="11">
    <location>
        <begin position="21"/>
        <end position="299"/>
    </location>
</feature>
<dbReference type="PRINTS" id="PR00237">
    <property type="entry name" value="GPCRRHODOPSN"/>
</dbReference>
<evidence type="ECO:0000256" key="7">
    <source>
        <dbReference type="ARBA" id="ARBA00023170"/>
    </source>
</evidence>
<keyword evidence="7 9" id="KW-0675">Receptor</keyword>
<name>A0AAU9VJG7_9CNID</name>
<dbReference type="EMBL" id="CALNXJ010000001">
    <property type="protein sequence ID" value="CAH3031036.1"/>
    <property type="molecule type" value="Genomic_DNA"/>
</dbReference>
<comment type="subcellular location">
    <subcellularLocation>
        <location evidence="1">Membrane</location>
        <topology evidence="1">Multi-pass membrane protein</topology>
    </subcellularLocation>
</comment>
<dbReference type="SUPFAM" id="SSF81321">
    <property type="entry name" value="Family A G protein-coupled receptor-like"/>
    <property type="match status" value="1"/>
</dbReference>
<keyword evidence="13" id="KW-1185">Reference proteome</keyword>
<keyword evidence="3 9" id="KW-0812">Transmembrane</keyword>
<feature type="transmembrane region" description="Helical" evidence="10">
    <location>
        <begin position="87"/>
        <end position="109"/>
    </location>
</feature>
<feature type="transmembrane region" description="Helical" evidence="10">
    <location>
        <begin position="282"/>
        <end position="302"/>
    </location>
</feature>
<evidence type="ECO:0000313" key="12">
    <source>
        <dbReference type="EMBL" id="CAH3031036.1"/>
    </source>
</evidence>
<dbReference type="PROSITE" id="PS00237">
    <property type="entry name" value="G_PROTEIN_RECEP_F1_1"/>
    <property type="match status" value="1"/>
</dbReference>
<dbReference type="PROSITE" id="PS50262">
    <property type="entry name" value="G_PROTEIN_RECEP_F1_2"/>
    <property type="match status" value="1"/>
</dbReference>
<keyword evidence="4 10" id="KW-1133">Transmembrane helix</keyword>